<evidence type="ECO:0000256" key="3">
    <source>
        <dbReference type="ARBA" id="ARBA00023163"/>
    </source>
</evidence>
<protein>
    <submittedName>
        <fullName evidence="5">GntR family transcriptional regulator</fullName>
    </submittedName>
</protein>
<evidence type="ECO:0000259" key="4">
    <source>
        <dbReference type="PROSITE" id="PS50949"/>
    </source>
</evidence>
<dbReference type="PANTHER" id="PTHR43537:SF24">
    <property type="entry name" value="GLUCONATE OPERON TRANSCRIPTIONAL REPRESSOR"/>
    <property type="match status" value="1"/>
</dbReference>
<dbReference type="SMART" id="SM00345">
    <property type="entry name" value="HTH_GNTR"/>
    <property type="match status" value="1"/>
</dbReference>
<sequence length="246" mass="26641">MTRTSRLRPGRAESGGSLTEAVMDHVRTSVIDGSMRPGEWYSAYQLAEELGISRSPVREGLLRLEEAGLVEFVRRRGFRIVPTTPEDVAEIFSIRIALEVPAAERAALANAAGWAQDAAELRAAMVAAAERDEQQLFFEIDQQLHALILDAGAMPRSRRLIDQLRTSTRLLGASTAGDKRGYSDIIEEHDPIVSAILDGAAAAAGDAMRAHLVTTGVLLVAQALERAGRDEDPGALWDRLTAGFAR</sequence>
<keyword evidence="3" id="KW-0804">Transcription</keyword>
<dbReference type="InterPro" id="IPR000524">
    <property type="entry name" value="Tscrpt_reg_HTH_GntR"/>
</dbReference>
<keyword evidence="6" id="KW-1185">Reference proteome</keyword>
<dbReference type="Proteomes" id="UP001564626">
    <property type="component" value="Unassembled WGS sequence"/>
</dbReference>
<dbReference type="Gene3D" id="1.10.10.10">
    <property type="entry name" value="Winged helix-like DNA-binding domain superfamily/Winged helix DNA-binding domain"/>
    <property type="match status" value="1"/>
</dbReference>
<keyword evidence="2" id="KW-0238">DNA-binding</keyword>
<dbReference type="Pfam" id="PF00392">
    <property type="entry name" value="GntR"/>
    <property type="match status" value="1"/>
</dbReference>
<keyword evidence="1" id="KW-0805">Transcription regulation</keyword>
<dbReference type="Gene3D" id="1.20.120.530">
    <property type="entry name" value="GntR ligand-binding domain-like"/>
    <property type="match status" value="1"/>
</dbReference>
<reference evidence="5 6" key="1">
    <citation type="submission" date="2024-08" db="EMBL/GenBank/DDBJ databases">
        <title>Genome mining of Saccharopolyspora cebuensis PGLac3 from Nigerian medicinal plant.</title>
        <authorList>
            <person name="Ezeobiora C.E."/>
            <person name="Igbokwe N.H."/>
            <person name="Amin D.H."/>
            <person name="Mendie U.E."/>
        </authorList>
    </citation>
    <scope>NUCLEOTIDE SEQUENCE [LARGE SCALE GENOMIC DNA]</scope>
    <source>
        <strain evidence="5 6">PGLac3</strain>
    </source>
</reference>
<accession>A0ABV4CR45</accession>
<name>A0ABV4CR45_9PSEU</name>
<comment type="caution">
    <text evidence="5">The sequence shown here is derived from an EMBL/GenBank/DDBJ whole genome shotgun (WGS) entry which is preliminary data.</text>
</comment>
<evidence type="ECO:0000313" key="5">
    <source>
        <dbReference type="EMBL" id="MEY8042266.1"/>
    </source>
</evidence>
<feature type="domain" description="HTH gntR-type" evidence="4">
    <location>
        <begin position="16"/>
        <end position="83"/>
    </location>
</feature>
<dbReference type="SUPFAM" id="SSF46785">
    <property type="entry name" value="Winged helix' DNA-binding domain"/>
    <property type="match status" value="1"/>
</dbReference>
<dbReference type="InterPro" id="IPR008920">
    <property type="entry name" value="TF_FadR/GntR_C"/>
</dbReference>
<dbReference type="PANTHER" id="PTHR43537">
    <property type="entry name" value="TRANSCRIPTIONAL REGULATOR, GNTR FAMILY"/>
    <property type="match status" value="1"/>
</dbReference>
<dbReference type="InterPro" id="IPR011711">
    <property type="entry name" value="GntR_C"/>
</dbReference>
<evidence type="ECO:0000256" key="1">
    <source>
        <dbReference type="ARBA" id="ARBA00023015"/>
    </source>
</evidence>
<evidence type="ECO:0000313" key="6">
    <source>
        <dbReference type="Proteomes" id="UP001564626"/>
    </source>
</evidence>
<dbReference type="InterPro" id="IPR036388">
    <property type="entry name" value="WH-like_DNA-bd_sf"/>
</dbReference>
<dbReference type="EMBL" id="JBGEHV010000052">
    <property type="protein sequence ID" value="MEY8042266.1"/>
    <property type="molecule type" value="Genomic_DNA"/>
</dbReference>
<dbReference type="SMART" id="SM00895">
    <property type="entry name" value="FCD"/>
    <property type="match status" value="1"/>
</dbReference>
<gene>
    <name evidence="5" type="ORF">AB8O55_22865</name>
</gene>
<dbReference type="Pfam" id="PF07729">
    <property type="entry name" value="FCD"/>
    <property type="match status" value="1"/>
</dbReference>
<dbReference type="PROSITE" id="PS50949">
    <property type="entry name" value="HTH_GNTR"/>
    <property type="match status" value="1"/>
</dbReference>
<proteinExistence type="predicted"/>
<dbReference type="SUPFAM" id="SSF48008">
    <property type="entry name" value="GntR ligand-binding domain-like"/>
    <property type="match status" value="1"/>
</dbReference>
<dbReference type="InterPro" id="IPR036390">
    <property type="entry name" value="WH_DNA-bd_sf"/>
</dbReference>
<evidence type="ECO:0000256" key="2">
    <source>
        <dbReference type="ARBA" id="ARBA00023125"/>
    </source>
</evidence>
<organism evidence="5 6">
    <name type="scientific">Saccharopolyspora cebuensis</name>
    <dbReference type="NCBI Taxonomy" id="418759"/>
    <lineage>
        <taxon>Bacteria</taxon>
        <taxon>Bacillati</taxon>
        <taxon>Actinomycetota</taxon>
        <taxon>Actinomycetes</taxon>
        <taxon>Pseudonocardiales</taxon>
        <taxon>Pseudonocardiaceae</taxon>
        <taxon>Saccharopolyspora</taxon>
    </lineage>
</organism>
<dbReference type="RefSeq" id="WP_345359236.1">
    <property type="nucleotide sequence ID" value="NZ_BAABII010000004.1"/>
</dbReference>